<reference evidence="3" key="1">
    <citation type="journal article" date="2015" name="Genome Announc.">
        <title>Draft whole-genome sequence of the biocontrol agent Trichoderma harzianum T6776.</title>
        <authorList>
            <person name="Baroncelli R."/>
            <person name="Piaggeschi G."/>
            <person name="Fiorini L."/>
            <person name="Bertolini E."/>
            <person name="Zapparata A."/>
            <person name="Pe M.E."/>
            <person name="Sarrocco S."/>
            <person name="Vannacci G."/>
        </authorList>
    </citation>
    <scope>NUCLEOTIDE SEQUENCE [LARGE SCALE GENOMIC DNA]</scope>
    <source>
        <strain evidence="3">T6776</strain>
    </source>
</reference>
<gene>
    <name evidence="2" type="ORF">THAR02_09549</name>
</gene>
<proteinExistence type="predicted"/>
<sequence>MKRFFNEEPEDDGPAKKQVFDKGKARSVSTPVVSQGFSLDLSAGLPDVQETFNTSSNITMDSFPGDDAVDPPLSSELSYNVGRRLRDRAGDQSEAEEVIEVIPATQIEEDKSDEQANLWEVYLH</sequence>
<dbReference type="Proteomes" id="UP000034112">
    <property type="component" value="Unassembled WGS sequence"/>
</dbReference>
<dbReference type="OrthoDB" id="10571004at2759"/>
<evidence type="ECO:0000313" key="2">
    <source>
        <dbReference type="EMBL" id="KKO98358.1"/>
    </source>
</evidence>
<feature type="region of interest" description="Disordered" evidence="1">
    <location>
        <begin position="1"/>
        <end position="31"/>
    </location>
</feature>
<protein>
    <submittedName>
        <fullName evidence="2">Uncharacterized protein</fullName>
    </submittedName>
</protein>
<evidence type="ECO:0000313" key="3">
    <source>
        <dbReference type="Proteomes" id="UP000034112"/>
    </source>
</evidence>
<dbReference type="EMBL" id="JOKZ01000430">
    <property type="protein sequence ID" value="KKO98358.1"/>
    <property type="molecule type" value="Genomic_DNA"/>
</dbReference>
<name>A0A0F9ZYR8_TRIHA</name>
<dbReference type="AlphaFoldDB" id="A0A0F9ZYR8"/>
<evidence type="ECO:0000256" key="1">
    <source>
        <dbReference type="SAM" id="MobiDB-lite"/>
    </source>
</evidence>
<accession>A0A0F9ZYR8</accession>
<comment type="caution">
    <text evidence="2">The sequence shown here is derived from an EMBL/GenBank/DDBJ whole genome shotgun (WGS) entry which is preliminary data.</text>
</comment>
<organism evidence="2 3">
    <name type="scientific">Trichoderma harzianum</name>
    <name type="common">Hypocrea lixii</name>
    <dbReference type="NCBI Taxonomy" id="5544"/>
    <lineage>
        <taxon>Eukaryota</taxon>
        <taxon>Fungi</taxon>
        <taxon>Dikarya</taxon>
        <taxon>Ascomycota</taxon>
        <taxon>Pezizomycotina</taxon>
        <taxon>Sordariomycetes</taxon>
        <taxon>Hypocreomycetidae</taxon>
        <taxon>Hypocreales</taxon>
        <taxon>Hypocreaceae</taxon>
        <taxon>Trichoderma</taxon>
    </lineage>
</organism>
<feature type="region of interest" description="Disordered" evidence="1">
    <location>
        <begin position="87"/>
        <end position="107"/>
    </location>
</feature>
<feature type="compositionally biased region" description="Basic and acidic residues" evidence="1">
    <location>
        <begin position="13"/>
        <end position="24"/>
    </location>
</feature>